<comment type="caution">
    <text evidence="2">The sequence shown here is derived from an EMBL/GenBank/DDBJ whole genome shotgun (WGS) entry which is preliminary data.</text>
</comment>
<accession>W7CJF2</accession>
<gene>
    <name evidence="2" type="ORF">BCAMP_10140</name>
</gene>
<feature type="region of interest" description="Disordered" evidence="1">
    <location>
        <begin position="1"/>
        <end position="58"/>
    </location>
</feature>
<evidence type="ECO:0000313" key="3">
    <source>
        <dbReference type="Proteomes" id="UP000019243"/>
    </source>
</evidence>
<name>W7CJF2_9LIST</name>
<dbReference type="STRING" id="1265861.BCAMP_10140"/>
<evidence type="ECO:0000256" key="1">
    <source>
        <dbReference type="SAM" id="MobiDB-lite"/>
    </source>
</evidence>
<keyword evidence="3" id="KW-1185">Reference proteome</keyword>
<dbReference type="RefSeq" id="WP_035315204.1">
    <property type="nucleotide sequence ID" value="NZ_AODH01000043.1"/>
</dbReference>
<dbReference type="AlphaFoldDB" id="W7CJF2"/>
<protein>
    <submittedName>
        <fullName evidence="2">Uncharacterized protein</fullName>
    </submittedName>
</protein>
<organism evidence="2 3">
    <name type="scientific">Brochothrix campestris FSL F6-1037</name>
    <dbReference type="NCBI Taxonomy" id="1265861"/>
    <lineage>
        <taxon>Bacteria</taxon>
        <taxon>Bacillati</taxon>
        <taxon>Bacillota</taxon>
        <taxon>Bacilli</taxon>
        <taxon>Bacillales</taxon>
        <taxon>Listeriaceae</taxon>
        <taxon>Brochothrix</taxon>
    </lineage>
</organism>
<evidence type="ECO:0000313" key="2">
    <source>
        <dbReference type="EMBL" id="EUJ37112.1"/>
    </source>
</evidence>
<sequence>MHNQTRKPWEKETDEQQRKDDLYQRAQSLFQAKAQPVATSNAVPEQTAKRLQRKLKKQERKYQQLQQNLAKSDKRMANSERLVKQLQKENNHFQQEEERLAAIIKGYQADEQQLTELAAATPLHIASMAELLTYSTELINDKQVLEKKVSAGATTYR</sequence>
<dbReference type="EMBL" id="AODH01000043">
    <property type="protein sequence ID" value="EUJ37112.1"/>
    <property type="molecule type" value="Genomic_DNA"/>
</dbReference>
<proteinExistence type="predicted"/>
<dbReference type="Proteomes" id="UP000019243">
    <property type="component" value="Unassembled WGS sequence"/>
</dbReference>
<reference evidence="2 3" key="1">
    <citation type="submission" date="2012-12" db="EMBL/GenBank/DDBJ databases">
        <title>Novel taxa of Listeriaceae from agricultural environments in the United States.</title>
        <authorList>
            <person name="den Bakker H.C."/>
            <person name="Allred A."/>
            <person name="Warchocki S."/>
            <person name="Wright E.M."/>
            <person name="Burrell A."/>
            <person name="Nightingale K.K."/>
            <person name="Kephart D."/>
            <person name="Wiedmann M."/>
        </authorList>
    </citation>
    <scope>NUCLEOTIDE SEQUENCE [LARGE SCALE GENOMIC DNA]</scope>
    <source>
        <strain evidence="2 3">FSL F6-1037</strain>
    </source>
</reference>
<feature type="compositionally biased region" description="Basic and acidic residues" evidence="1">
    <location>
        <begin position="7"/>
        <end position="23"/>
    </location>
</feature>